<dbReference type="RefSeq" id="WP_034897024.1">
    <property type="nucleotide sequence ID" value="NZ_JRUQ01000059.1"/>
</dbReference>
<dbReference type="GO" id="GO:0042802">
    <property type="term" value="F:identical protein binding"/>
    <property type="evidence" value="ECO:0007669"/>
    <property type="project" value="TreeGrafter"/>
</dbReference>
<dbReference type="GO" id="GO:0044210">
    <property type="term" value="P:'de novo' CTP biosynthetic process"/>
    <property type="evidence" value="ECO:0007669"/>
    <property type="project" value="UniProtKB-UniPathway"/>
</dbReference>
<dbReference type="OrthoDB" id="9813383at2"/>
<dbReference type="InterPro" id="IPR029062">
    <property type="entry name" value="Class_I_gatase-like"/>
</dbReference>
<dbReference type="Proteomes" id="UP000030351">
    <property type="component" value="Unassembled WGS sequence"/>
</dbReference>
<organism evidence="11 12">
    <name type="scientific">Erwinia typographi</name>
    <dbReference type="NCBI Taxonomy" id="371042"/>
    <lineage>
        <taxon>Bacteria</taxon>
        <taxon>Pseudomonadati</taxon>
        <taxon>Pseudomonadota</taxon>
        <taxon>Gammaproteobacteria</taxon>
        <taxon>Enterobacterales</taxon>
        <taxon>Erwiniaceae</taxon>
        <taxon>Erwinia</taxon>
    </lineage>
</organism>
<dbReference type="InterPro" id="IPR004468">
    <property type="entry name" value="CTP_synthase"/>
</dbReference>
<proteinExistence type="inferred from homology"/>
<dbReference type="InterPro" id="IPR017926">
    <property type="entry name" value="GATASE"/>
</dbReference>
<dbReference type="Gene3D" id="3.40.50.880">
    <property type="match status" value="2"/>
</dbReference>
<dbReference type="GO" id="GO:0005524">
    <property type="term" value="F:ATP binding"/>
    <property type="evidence" value="ECO:0007669"/>
    <property type="project" value="UniProtKB-KW"/>
</dbReference>
<dbReference type="AlphaFoldDB" id="A0A0A3YTI1"/>
<evidence type="ECO:0000256" key="3">
    <source>
        <dbReference type="ARBA" id="ARBA00012291"/>
    </source>
</evidence>
<keyword evidence="7" id="KW-0315">Glutamine amidotransferase</keyword>
<evidence type="ECO:0000256" key="2">
    <source>
        <dbReference type="ARBA" id="ARBA00007533"/>
    </source>
</evidence>
<dbReference type="Pfam" id="PF00117">
    <property type="entry name" value="GATase"/>
    <property type="match status" value="1"/>
</dbReference>
<keyword evidence="5" id="KW-0547">Nucleotide-binding</keyword>
<keyword evidence="6" id="KW-0067">ATP-binding</keyword>
<keyword evidence="4" id="KW-0436">Ligase</keyword>
<dbReference type="PANTHER" id="PTHR11550">
    <property type="entry name" value="CTP SYNTHASE"/>
    <property type="match status" value="1"/>
</dbReference>
<evidence type="ECO:0000256" key="8">
    <source>
        <dbReference type="ARBA" id="ARBA00022975"/>
    </source>
</evidence>
<dbReference type="PANTHER" id="PTHR11550:SF0">
    <property type="entry name" value="CTP SYNTHASE-RELATED"/>
    <property type="match status" value="1"/>
</dbReference>
<sequence length="365" mass="39087">MSPLFILDDSSVPARYGITASLWANQLGLPLWSLRPDFDRDFHDSHQHVARAGYCVTSGLYRSDTLQQEVTEPGQLPTQDAVIVLMAAQAQRIAMLSGQRLLSTASRDTLTLRDGEQTLMQLYADGYGRWAASLPQNASATVRIGLIGRETDHRQVYPATLAALGDAASALNLHADVHFLPPASLSAGLDELKTLHGVILPGGASMAVVAGQIRVAEATFRHTLPTLGLCLGMQSMATAAVRQNEGFGQAIPAEVAPDAPLHSFVAFEDGRHRCGVLPFTSSALPGAINEMHYNHRYRFNPQLIPQLAASGVKISAHTGDIVEGISQPALPFWHGVQGHPELLSRPGAPHPLFIAFLQAALTSPA</sequence>
<keyword evidence="8" id="KW-0665">Pyrimidine biosynthesis</keyword>
<dbReference type="PROSITE" id="PS51273">
    <property type="entry name" value="GATASE_TYPE_1"/>
    <property type="match status" value="1"/>
</dbReference>
<protein>
    <recommendedName>
        <fullName evidence="3">CTP synthase (glutamine hydrolyzing)</fullName>
        <ecNumber evidence="3">6.3.4.2</ecNumber>
    </recommendedName>
</protein>
<dbReference type="UniPathway" id="UPA00159">
    <property type="reaction ID" value="UER00277"/>
</dbReference>
<dbReference type="STRING" id="371042.NG99_20385"/>
<dbReference type="GO" id="GO:0003883">
    <property type="term" value="F:CTP synthase activity"/>
    <property type="evidence" value="ECO:0007669"/>
    <property type="project" value="UniProtKB-EC"/>
</dbReference>
<keyword evidence="12" id="KW-1185">Reference proteome</keyword>
<comment type="similarity">
    <text evidence="2">Belongs to the CTP synthase family.</text>
</comment>
<name>A0A0A3YTI1_9GAMM</name>
<dbReference type="eggNOG" id="COG0504">
    <property type="taxonomic scope" value="Bacteria"/>
</dbReference>
<dbReference type="EMBL" id="JRUQ01000059">
    <property type="protein sequence ID" value="KGT88834.1"/>
    <property type="molecule type" value="Genomic_DNA"/>
</dbReference>
<evidence type="ECO:0000256" key="9">
    <source>
        <dbReference type="ARBA" id="ARBA00047781"/>
    </source>
</evidence>
<reference evidence="11 12" key="1">
    <citation type="submission" date="2014-10" db="EMBL/GenBank/DDBJ databases">
        <title>Genome sequence of Erwinia typographi M043b.</title>
        <authorList>
            <person name="Chan K.-G."/>
            <person name="Tan W.-S."/>
        </authorList>
    </citation>
    <scope>NUCLEOTIDE SEQUENCE [LARGE SCALE GENOMIC DNA]</scope>
    <source>
        <strain evidence="11 12">M043b</strain>
    </source>
</reference>
<dbReference type="GO" id="GO:0019856">
    <property type="term" value="P:pyrimidine nucleobase biosynthetic process"/>
    <property type="evidence" value="ECO:0007669"/>
    <property type="project" value="TreeGrafter"/>
</dbReference>
<evidence type="ECO:0000313" key="11">
    <source>
        <dbReference type="EMBL" id="KGT88834.1"/>
    </source>
</evidence>
<evidence type="ECO:0000256" key="7">
    <source>
        <dbReference type="ARBA" id="ARBA00022962"/>
    </source>
</evidence>
<evidence type="ECO:0000256" key="5">
    <source>
        <dbReference type="ARBA" id="ARBA00022741"/>
    </source>
</evidence>
<gene>
    <name evidence="11" type="ORF">NG99_20385</name>
</gene>
<feature type="domain" description="Glutamine amidotransferase" evidence="10">
    <location>
        <begin position="173"/>
        <end position="358"/>
    </location>
</feature>
<evidence type="ECO:0000256" key="1">
    <source>
        <dbReference type="ARBA" id="ARBA00005171"/>
    </source>
</evidence>
<comment type="caution">
    <text evidence="11">The sequence shown here is derived from an EMBL/GenBank/DDBJ whole genome shotgun (WGS) entry which is preliminary data.</text>
</comment>
<accession>A0A0A3YTI1</accession>
<dbReference type="EC" id="6.3.4.2" evidence="3"/>
<dbReference type="SUPFAM" id="SSF52317">
    <property type="entry name" value="Class I glutamine amidotransferase-like"/>
    <property type="match status" value="1"/>
</dbReference>
<evidence type="ECO:0000256" key="4">
    <source>
        <dbReference type="ARBA" id="ARBA00022598"/>
    </source>
</evidence>
<evidence type="ECO:0000259" key="10">
    <source>
        <dbReference type="Pfam" id="PF00117"/>
    </source>
</evidence>
<evidence type="ECO:0000256" key="6">
    <source>
        <dbReference type="ARBA" id="ARBA00022840"/>
    </source>
</evidence>
<comment type="pathway">
    <text evidence="1">Pyrimidine metabolism; CTP biosynthesis via de novo pathway; CTP from UDP: step 2/2.</text>
</comment>
<evidence type="ECO:0000313" key="12">
    <source>
        <dbReference type="Proteomes" id="UP000030351"/>
    </source>
</evidence>
<comment type="catalytic activity">
    <reaction evidence="9">
        <text>UTP + L-glutamine + ATP + H2O = CTP + L-glutamate + ADP + phosphate + 2 H(+)</text>
        <dbReference type="Rhea" id="RHEA:26426"/>
        <dbReference type="ChEBI" id="CHEBI:15377"/>
        <dbReference type="ChEBI" id="CHEBI:15378"/>
        <dbReference type="ChEBI" id="CHEBI:29985"/>
        <dbReference type="ChEBI" id="CHEBI:30616"/>
        <dbReference type="ChEBI" id="CHEBI:37563"/>
        <dbReference type="ChEBI" id="CHEBI:43474"/>
        <dbReference type="ChEBI" id="CHEBI:46398"/>
        <dbReference type="ChEBI" id="CHEBI:58359"/>
        <dbReference type="ChEBI" id="CHEBI:456216"/>
        <dbReference type="EC" id="6.3.4.2"/>
    </reaction>
</comment>